<keyword evidence="2" id="KW-1003">Cell membrane</keyword>
<keyword evidence="8" id="KW-1185">Reference proteome</keyword>
<dbReference type="InterPro" id="IPR017039">
    <property type="entry name" value="Virul_fac_BrkB"/>
</dbReference>
<evidence type="ECO:0000313" key="8">
    <source>
        <dbReference type="Proteomes" id="UP000063429"/>
    </source>
</evidence>
<keyword evidence="4 6" id="KW-1133">Transmembrane helix</keyword>
<evidence type="ECO:0000256" key="1">
    <source>
        <dbReference type="ARBA" id="ARBA00004651"/>
    </source>
</evidence>
<evidence type="ECO:0000313" key="7">
    <source>
        <dbReference type="EMBL" id="AKZ63770.1"/>
    </source>
</evidence>
<dbReference type="Pfam" id="PF03631">
    <property type="entry name" value="Virul_fac_BrkB"/>
    <property type="match status" value="1"/>
</dbReference>
<evidence type="ECO:0000256" key="6">
    <source>
        <dbReference type="SAM" id="Phobius"/>
    </source>
</evidence>
<gene>
    <name evidence="7" type="ORF">F506_14840</name>
</gene>
<sequence length="300" mass="32272">MSHTFIRKLPDETRLQQAWQLSKGAVTAWLDDFAPSMGAAIAYYTIFSLAPMLVIAIAVAGMVFGHDAAQGEIVGQIQGVVGVEGAMAVQGLLKSVSEPRDGIIAAGLGIVTLVIGATAVFAELQSALDRIWHIPAAPRDSGIWLLIRKRLLSFGLILGLGFMLIISLVASAGLAALGKWWGSWFTGWEILLQALNFAISFAVFTGLFSVIYKYLPSVRLAWHDVRAGAVATTILFIIGKYLIGLYLGRAGMTSGFGAAGSFALLLAWIYYSAQIFLLGAEFTWVYANRYGSRAPLHPET</sequence>
<proteinExistence type="predicted"/>
<dbReference type="RefSeq" id="WP_053198640.1">
    <property type="nucleotide sequence ID" value="NZ_CP011409.1"/>
</dbReference>
<reference evidence="8" key="1">
    <citation type="journal article" date="2015" name="Genome Announc.">
        <title>Complete Genome Sequence of Herbaspirillum hiltneri N3 (DSM 17495), Isolated from Surface-Sterilized Wheat Roots.</title>
        <authorList>
            <person name="Guizelini D."/>
            <person name="Saizaki P.M."/>
            <person name="Coimbra N.A."/>
            <person name="Weiss V.A."/>
            <person name="Faoro H."/>
            <person name="Sfeir M.Z."/>
            <person name="Baura V.A."/>
            <person name="Monteiro R.A."/>
            <person name="Chubatsu L.S."/>
            <person name="Souza E.M."/>
            <person name="Cruz L.M."/>
            <person name="Pedrosa F.O."/>
            <person name="Raittz R.T."/>
            <person name="Marchaukoski J.N."/>
            <person name="Steffens M.B."/>
        </authorList>
    </citation>
    <scope>NUCLEOTIDE SEQUENCE [LARGE SCALE GENOMIC DNA]</scope>
    <source>
        <strain evidence="8">N3</strain>
    </source>
</reference>
<accession>A0ABN4HY57</accession>
<evidence type="ECO:0000256" key="5">
    <source>
        <dbReference type="ARBA" id="ARBA00023136"/>
    </source>
</evidence>
<feature type="transmembrane region" description="Helical" evidence="6">
    <location>
        <begin position="151"/>
        <end position="178"/>
    </location>
</feature>
<dbReference type="PIRSF" id="PIRSF035875">
    <property type="entry name" value="RNase_BN"/>
    <property type="match status" value="1"/>
</dbReference>
<comment type="subcellular location">
    <subcellularLocation>
        <location evidence="1">Cell membrane</location>
        <topology evidence="1">Multi-pass membrane protein</topology>
    </subcellularLocation>
</comment>
<dbReference type="PANTHER" id="PTHR30213:SF1">
    <property type="entry name" value="INNER MEMBRANE PROTEIN YHJD"/>
    <property type="match status" value="1"/>
</dbReference>
<organism evidence="7 8">
    <name type="scientific">Herbaspirillum hiltneri N3</name>
    <dbReference type="NCBI Taxonomy" id="1262470"/>
    <lineage>
        <taxon>Bacteria</taxon>
        <taxon>Pseudomonadati</taxon>
        <taxon>Pseudomonadota</taxon>
        <taxon>Betaproteobacteria</taxon>
        <taxon>Burkholderiales</taxon>
        <taxon>Oxalobacteraceae</taxon>
        <taxon>Herbaspirillum</taxon>
    </lineage>
</organism>
<feature type="transmembrane region" description="Helical" evidence="6">
    <location>
        <begin position="102"/>
        <end position="122"/>
    </location>
</feature>
<keyword evidence="3 6" id="KW-0812">Transmembrane</keyword>
<name>A0ABN4HY57_9BURK</name>
<dbReference type="EMBL" id="CP011409">
    <property type="protein sequence ID" value="AKZ63770.1"/>
    <property type="molecule type" value="Genomic_DNA"/>
</dbReference>
<protein>
    <submittedName>
        <fullName evidence="7">Membrane protein</fullName>
    </submittedName>
</protein>
<feature type="transmembrane region" description="Helical" evidence="6">
    <location>
        <begin position="190"/>
        <end position="215"/>
    </location>
</feature>
<dbReference type="PANTHER" id="PTHR30213">
    <property type="entry name" value="INNER MEMBRANE PROTEIN YHJD"/>
    <property type="match status" value="1"/>
</dbReference>
<dbReference type="Proteomes" id="UP000063429">
    <property type="component" value="Chromosome"/>
</dbReference>
<evidence type="ECO:0000256" key="3">
    <source>
        <dbReference type="ARBA" id="ARBA00022692"/>
    </source>
</evidence>
<evidence type="ECO:0000256" key="4">
    <source>
        <dbReference type="ARBA" id="ARBA00022989"/>
    </source>
</evidence>
<feature type="transmembrane region" description="Helical" evidence="6">
    <location>
        <begin position="41"/>
        <end position="64"/>
    </location>
</feature>
<feature type="transmembrane region" description="Helical" evidence="6">
    <location>
        <begin position="268"/>
        <end position="287"/>
    </location>
</feature>
<evidence type="ECO:0000256" key="2">
    <source>
        <dbReference type="ARBA" id="ARBA00022475"/>
    </source>
</evidence>
<keyword evidence="5 6" id="KW-0472">Membrane</keyword>
<feature type="transmembrane region" description="Helical" evidence="6">
    <location>
        <begin position="227"/>
        <end position="248"/>
    </location>
</feature>